<reference evidence="1 2" key="1">
    <citation type="submission" date="2017-12" db="EMBL/GenBank/DDBJ databases">
        <title>Comparative genomics of Botrytis spp.</title>
        <authorList>
            <person name="Valero-Jimenez C.A."/>
            <person name="Tapia P."/>
            <person name="Veloso J."/>
            <person name="Silva-Moreno E."/>
            <person name="Staats M."/>
            <person name="Valdes J.H."/>
            <person name="Van Kan J.A.L."/>
        </authorList>
    </citation>
    <scope>NUCLEOTIDE SEQUENCE [LARGE SCALE GENOMIC DNA]</scope>
    <source>
        <strain evidence="1 2">MUCL11595</strain>
    </source>
</reference>
<evidence type="ECO:0000313" key="1">
    <source>
        <dbReference type="EMBL" id="TGO44909.1"/>
    </source>
</evidence>
<name>A0A4Z1H8A2_9HELO</name>
<organism evidence="1 2">
    <name type="scientific">Botryotinia convoluta</name>
    <dbReference type="NCBI Taxonomy" id="54673"/>
    <lineage>
        <taxon>Eukaryota</taxon>
        <taxon>Fungi</taxon>
        <taxon>Dikarya</taxon>
        <taxon>Ascomycota</taxon>
        <taxon>Pezizomycotina</taxon>
        <taxon>Leotiomycetes</taxon>
        <taxon>Helotiales</taxon>
        <taxon>Sclerotiniaceae</taxon>
        <taxon>Botryotinia</taxon>
    </lineage>
</organism>
<accession>A0A4Z1H8A2</accession>
<dbReference type="AlphaFoldDB" id="A0A4Z1H8A2"/>
<keyword evidence="2" id="KW-1185">Reference proteome</keyword>
<proteinExistence type="predicted"/>
<gene>
    <name evidence="1" type="ORF">BCON_0445g00030</name>
</gene>
<sequence>MALHEDLFYPPANDGHVVFDPATKLVTKILWENKIVYIEELLGSDLAKSQKNFASIRHETPETVMEFMEIWIIWYQERKMSFSGPDDMEKIETFINRLQHAAIITSHWSAKQNVNSTQAELNRIKNPEIRFIDTMPEGCRKPEFYTFSKANIFRKLPLLLTVYRHKLAGSLGDLSDELMYDPDVSVQKNDEYHSIGIYFQELMRSSFMKDQPGHANVTTNPARLRHAFFNLGLWADGAPLRELISRDY</sequence>
<dbReference type="Proteomes" id="UP000297527">
    <property type="component" value="Unassembled WGS sequence"/>
</dbReference>
<protein>
    <submittedName>
        <fullName evidence="1">Uncharacterized protein</fullName>
    </submittedName>
</protein>
<dbReference type="OrthoDB" id="3516801at2759"/>
<dbReference type="EMBL" id="PQXN01000443">
    <property type="protein sequence ID" value="TGO44909.1"/>
    <property type="molecule type" value="Genomic_DNA"/>
</dbReference>
<evidence type="ECO:0000313" key="2">
    <source>
        <dbReference type="Proteomes" id="UP000297527"/>
    </source>
</evidence>
<comment type="caution">
    <text evidence="1">The sequence shown here is derived from an EMBL/GenBank/DDBJ whole genome shotgun (WGS) entry which is preliminary data.</text>
</comment>